<evidence type="ECO:0000313" key="4">
    <source>
        <dbReference type="Proteomes" id="UP000769528"/>
    </source>
</evidence>
<organism evidence="3 4">
    <name type="scientific">Wickerhamomyces mucosus</name>
    <dbReference type="NCBI Taxonomy" id="1378264"/>
    <lineage>
        <taxon>Eukaryota</taxon>
        <taxon>Fungi</taxon>
        <taxon>Dikarya</taxon>
        <taxon>Ascomycota</taxon>
        <taxon>Saccharomycotina</taxon>
        <taxon>Saccharomycetes</taxon>
        <taxon>Phaffomycetales</taxon>
        <taxon>Wickerhamomycetaceae</taxon>
        <taxon>Wickerhamomyces</taxon>
    </lineage>
</organism>
<dbReference type="GO" id="GO:0005634">
    <property type="term" value="C:nucleus"/>
    <property type="evidence" value="ECO:0007669"/>
    <property type="project" value="TreeGrafter"/>
</dbReference>
<dbReference type="Pfam" id="PF07985">
    <property type="entry name" value="SRR1"/>
    <property type="match status" value="1"/>
</dbReference>
<reference evidence="3" key="2">
    <citation type="submission" date="2021-01" db="EMBL/GenBank/DDBJ databases">
        <authorList>
            <person name="Schikora-Tamarit M.A."/>
        </authorList>
    </citation>
    <scope>NUCLEOTIDE SEQUENCE</scope>
    <source>
        <strain evidence="3">CBS6341</strain>
    </source>
</reference>
<evidence type="ECO:0000259" key="2">
    <source>
        <dbReference type="Pfam" id="PF07985"/>
    </source>
</evidence>
<evidence type="ECO:0000256" key="1">
    <source>
        <dbReference type="ARBA" id="ARBA00009856"/>
    </source>
</evidence>
<keyword evidence="4" id="KW-1185">Reference proteome</keyword>
<proteinExistence type="inferred from homology"/>
<dbReference type="PANTHER" id="PTHR28626">
    <property type="entry name" value="SRR1-LIKE PROTEIN"/>
    <property type="match status" value="1"/>
</dbReference>
<dbReference type="Proteomes" id="UP000769528">
    <property type="component" value="Unassembled WGS sequence"/>
</dbReference>
<dbReference type="InterPro" id="IPR040044">
    <property type="entry name" value="SRR1L"/>
</dbReference>
<dbReference type="PANTHER" id="PTHR28626:SF3">
    <property type="entry name" value="SRR1-LIKE PROTEIN"/>
    <property type="match status" value="1"/>
</dbReference>
<protein>
    <recommendedName>
        <fullName evidence="2">SRR1-like domain-containing protein</fullName>
    </recommendedName>
</protein>
<feature type="domain" description="SRR1-like" evidence="2">
    <location>
        <begin position="55"/>
        <end position="267"/>
    </location>
</feature>
<gene>
    <name evidence="3" type="ORF">WICMUC_005885</name>
</gene>
<comment type="similarity">
    <text evidence="1">Belongs to the SRR1 family.</text>
</comment>
<reference evidence="3" key="1">
    <citation type="journal article" date="2021" name="Open Biol.">
        <title>Shared evolutionary footprints suggest mitochondrial oxidative damage underlies multiple complex I losses in fungi.</title>
        <authorList>
            <person name="Schikora-Tamarit M.A."/>
            <person name="Marcet-Houben M."/>
            <person name="Nosek J."/>
            <person name="Gabaldon T."/>
        </authorList>
    </citation>
    <scope>NUCLEOTIDE SEQUENCE</scope>
    <source>
        <strain evidence="3">CBS6341</strain>
    </source>
</reference>
<dbReference type="GO" id="GO:0005737">
    <property type="term" value="C:cytoplasm"/>
    <property type="evidence" value="ECO:0007669"/>
    <property type="project" value="TreeGrafter"/>
</dbReference>
<dbReference type="InterPro" id="IPR012942">
    <property type="entry name" value="SRR1-like"/>
</dbReference>
<accession>A0A9P8T2R5</accession>
<sequence length="270" mass="31701">MSDFIKIHKKNYKINGINDPNNSNEENIKLLNENLISKLKIIKSSTLYKEIFITLKEIKFIKIRCLALGSPSQDQPSLYQLALLILLVEEFNLHSENISLYDPIFNELDLKLLTINYRYRVEKNYDQIFDQDEILYFLPHAPLNLTNEIIDLESPKLLLANNIITHTDRLTNLELFEKYPTISKIINYINNLDQSDKLTSGNLDGFQKVINNNSKRKLQRKNKYNANNVKTIDYSQIVTYFEKVELKSFKHLEEGPWLNSFSDIAFHRLI</sequence>
<dbReference type="AlphaFoldDB" id="A0A9P8T2R5"/>
<name>A0A9P8T2R5_9ASCO</name>
<comment type="caution">
    <text evidence="3">The sequence shown here is derived from an EMBL/GenBank/DDBJ whole genome shotgun (WGS) entry which is preliminary data.</text>
</comment>
<dbReference type="OrthoDB" id="551431at2759"/>
<dbReference type="EMBL" id="JAEUBF010001524">
    <property type="protein sequence ID" value="KAH3663946.1"/>
    <property type="molecule type" value="Genomic_DNA"/>
</dbReference>
<evidence type="ECO:0000313" key="3">
    <source>
        <dbReference type="EMBL" id="KAH3663946.1"/>
    </source>
</evidence>